<dbReference type="Proteomes" id="UP000229976">
    <property type="component" value="Unassembled WGS sequence"/>
</dbReference>
<comment type="caution">
    <text evidence="1">The sequence shown here is derived from an EMBL/GenBank/DDBJ whole genome shotgun (WGS) entry which is preliminary data.</text>
</comment>
<evidence type="ECO:0000313" key="1">
    <source>
        <dbReference type="EMBL" id="PIP22575.1"/>
    </source>
</evidence>
<evidence type="ECO:0000313" key="2">
    <source>
        <dbReference type="Proteomes" id="UP000229976"/>
    </source>
</evidence>
<reference evidence="1 2" key="1">
    <citation type="submission" date="2017-09" db="EMBL/GenBank/DDBJ databases">
        <title>Depth-based differentiation of microbial function through sediment-hosted aquifers and enrichment of novel symbionts in the deep terrestrial subsurface.</title>
        <authorList>
            <person name="Probst A.J."/>
            <person name="Ladd B."/>
            <person name="Jarett J.K."/>
            <person name="Geller-Mcgrath D.E."/>
            <person name="Sieber C.M."/>
            <person name="Emerson J.B."/>
            <person name="Anantharaman K."/>
            <person name="Thomas B.C."/>
            <person name="Malmstrom R."/>
            <person name="Stieglmeier M."/>
            <person name="Klingl A."/>
            <person name="Woyke T."/>
            <person name="Ryan C.M."/>
            <person name="Banfield J.F."/>
        </authorList>
    </citation>
    <scope>NUCLEOTIDE SEQUENCE [LARGE SCALE GENOMIC DNA]</scope>
    <source>
        <strain evidence="1">CG23_combo_of_CG06-09_8_20_14_all_39_17</strain>
    </source>
</reference>
<dbReference type="EMBL" id="PCRO01000040">
    <property type="protein sequence ID" value="PIP22575.1"/>
    <property type="molecule type" value="Genomic_DNA"/>
</dbReference>
<proteinExistence type="predicted"/>
<organism evidence="1 2">
    <name type="scientific">Candidatus Nealsonbacteria bacterium CG23_combo_of_CG06-09_8_20_14_all_39_17</name>
    <dbReference type="NCBI Taxonomy" id="1974722"/>
    <lineage>
        <taxon>Bacteria</taxon>
        <taxon>Candidatus Nealsoniibacteriota</taxon>
    </lineage>
</organism>
<name>A0A2G9YTJ5_9BACT</name>
<dbReference type="AlphaFoldDB" id="A0A2G9YTJ5"/>
<sequence>MNYLRKIRKSIKKAPEKAKLFAIFEKDWEIFVEITRENNRKLRKIKEIENAGMILVKSWPKLKRPKKMEEAQGGKK</sequence>
<accession>A0A2G9YTJ5</accession>
<protein>
    <submittedName>
        <fullName evidence="1">Uncharacterized protein</fullName>
    </submittedName>
</protein>
<gene>
    <name evidence="1" type="ORF">COX37_03275</name>
</gene>